<dbReference type="GO" id="GO:0005737">
    <property type="term" value="C:cytoplasm"/>
    <property type="evidence" value="ECO:0007669"/>
    <property type="project" value="UniProtKB-SubCell"/>
</dbReference>
<keyword evidence="8 13" id="KW-0460">Magnesium</keyword>
<evidence type="ECO:0000313" key="15">
    <source>
        <dbReference type="EMBL" id="PIT95341.1"/>
    </source>
</evidence>
<dbReference type="InterPro" id="IPR012337">
    <property type="entry name" value="RNaseH-like_sf"/>
</dbReference>
<dbReference type="GO" id="GO:0008821">
    <property type="term" value="F:crossover junction DNA endonuclease activity"/>
    <property type="evidence" value="ECO:0007669"/>
    <property type="project" value="UniProtKB-UniRule"/>
</dbReference>
<comment type="caution">
    <text evidence="15">The sequence shown here is derived from an EMBL/GenBank/DDBJ whole genome shotgun (WGS) entry which is preliminary data.</text>
</comment>
<evidence type="ECO:0000256" key="1">
    <source>
        <dbReference type="ARBA" id="ARBA00009518"/>
    </source>
</evidence>
<dbReference type="Pfam" id="PF02075">
    <property type="entry name" value="RuvC"/>
    <property type="match status" value="1"/>
</dbReference>
<reference evidence="16" key="1">
    <citation type="submission" date="2017-09" db="EMBL/GenBank/DDBJ databases">
        <title>Depth-based differentiation of microbial function through sediment-hosted aquifers and enrichment of novel symbionts in the deep terrestrial subsurface.</title>
        <authorList>
            <person name="Probst A.J."/>
            <person name="Ladd B."/>
            <person name="Jarett J.K."/>
            <person name="Geller-Mcgrath D.E."/>
            <person name="Sieber C.M.K."/>
            <person name="Emerson J.B."/>
            <person name="Anantharaman K."/>
            <person name="Thomas B.C."/>
            <person name="Malmstrom R."/>
            <person name="Stieglmeier M."/>
            <person name="Klingl A."/>
            <person name="Woyke T."/>
            <person name="Ryan C.M."/>
            <person name="Banfield J.F."/>
        </authorList>
    </citation>
    <scope>NUCLEOTIDE SEQUENCE [LARGE SCALE GENOMIC DNA]</scope>
</reference>
<feature type="binding site" evidence="13">
    <location>
        <position position="143"/>
    </location>
    <ligand>
        <name>Mg(2+)</name>
        <dbReference type="ChEBI" id="CHEBI:18420"/>
        <label>1</label>
    </ligand>
</feature>
<comment type="function">
    <text evidence="13">The RuvA-RuvB-RuvC complex processes Holliday junction (HJ) DNA during genetic recombination and DNA repair. Endonuclease that resolves HJ intermediates. Cleaves cruciform DNA by making single-stranded nicks across the HJ at symmetrical positions within the homologous arms, yielding a 5'-phosphate and a 3'-hydroxyl group; requires a central core of homology in the junction. The consensus cleavage sequence is 5'-(A/T)TT(C/G)-3'. Cleavage occurs on the 3'-side of the TT dinucleotide at the point of strand exchange. HJ branch migration catalyzed by RuvA-RuvB allows RuvC to scan DNA until it finds its consensus sequence, where it cleaves and resolves the cruciform DNA.</text>
</comment>
<feature type="active site" evidence="13">
    <location>
        <position position="10"/>
    </location>
</feature>
<evidence type="ECO:0000256" key="10">
    <source>
        <dbReference type="ARBA" id="ARBA00023172"/>
    </source>
</evidence>
<feature type="binding site" evidence="13">
    <location>
        <position position="10"/>
    </location>
    <ligand>
        <name>Mg(2+)</name>
        <dbReference type="ChEBI" id="CHEBI:18420"/>
        <label>1</label>
    </ligand>
</feature>
<dbReference type="Gene3D" id="3.30.420.10">
    <property type="entry name" value="Ribonuclease H-like superfamily/Ribonuclease H"/>
    <property type="match status" value="1"/>
</dbReference>
<keyword evidence="2 13" id="KW-0963">Cytoplasm</keyword>
<evidence type="ECO:0000256" key="7">
    <source>
        <dbReference type="ARBA" id="ARBA00022801"/>
    </source>
</evidence>
<comment type="catalytic activity">
    <reaction evidence="12 13">
        <text>Endonucleolytic cleavage at a junction such as a reciprocal single-stranded crossover between two homologous DNA duplexes (Holliday junction).</text>
        <dbReference type="EC" id="3.1.21.10"/>
    </reaction>
</comment>
<keyword evidence="10 13" id="KW-0233">DNA recombination</keyword>
<keyword evidence="6 13" id="KW-0227">DNA damage</keyword>
<dbReference type="PANTHER" id="PTHR30194">
    <property type="entry name" value="CROSSOVER JUNCTION ENDODEOXYRIBONUCLEASE RUVC"/>
    <property type="match status" value="1"/>
</dbReference>
<protein>
    <recommendedName>
        <fullName evidence="13 14">Crossover junction endodeoxyribonuclease RuvC</fullName>
        <ecNumber evidence="13 14">3.1.21.10</ecNumber>
    </recommendedName>
    <alternativeName>
        <fullName evidence="13">Holliday junction nuclease RuvC</fullName>
    </alternativeName>
    <alternativeName>
        <fullName evidence="13">Holliday junction resolvase RuvC</fullName>
    </alternativeName>
</protein>
<proteinExistence type="inferred from homology"/>
<comment type="similarity">
    <text evidence="1 13">Belongs to the RuvC family.</text>
</comment>
<evidence type="ECO:0000256" key="4">
    <source>
        <dbReference type="ARBA" id="ARBA00022723"/>
    </source>
</evidence>
<comment type="cofactor">
    <cofactor evidence="13">
        <name>Mg(2+)</name>
        <dbReference type="ChEBI" id="CHEBI:18420"/>
    </cofactor>
    <text evidence="13">Binds 2 Mg(2+) ion per subunit.</text>
</comment>
<dbReference type="AlphaFoldDB" id="A0A2M6WRB3"/>
<sequence>MSRNIILGIDPGIADTGYGVIENNAGKLVCLDYGTIKTSAKLELAERLEIINDELTKIIKKYHPELLAVEQLFFCKNVKTALIVGQARGVIIFTAKKNKIKLAEYTPLQVKQAVSTYGQASKLQVQKMVKLLLNLKELPCPDDAADALAIAICAANSTINLSN</sequence>
<feature type="active site" evidence="13">
    <location>
        <position position="70"/>
    </location>
</feature>
<evidence type="ECO:0000256" key="12">
    <source>
        <dbReference type="ARBA" id="ARBA00029354"/>
    </source>
</evidence>
<dbReference type="FunFam" id="3.30.420.10:FF:000002">
    <property type="entry name" value="Crossover junction endodeoxyribonuclease RuvC"/>
    <property type="match status" value="1"/>
</dbReference>
<evidence type="ECO:0000256" key="8">
    <source>
        <dbReference type="ARBA" id="ARBA00022842"/>
    </source>
</evidence>
<dbReference type="GO" id="GO:0006281">
    <property type="term" value="P:DNA repair"/>
    <property type="evidence" value="ECO:0007669"/>
    <property type="project" value="UniProtKB-UniRule"/>
</dbReference>
<evidence type="ECO:0000256" key="9">
    <source>
        <dbReference type="ARBA" id="ARBA00023125"/>
    </source>
</evidence>
<keyword evidence="11 13" id="KW-0234">DNA repair</keyword>
<dbReference type="GO" id="GO:0006310">
    <property type="term" value="P:DNA recombination"/>
    <property type="evidence" value="ECO:0007669"/>
    <property type="project" value="UniProtKB-UniRule"/>
</dbReference>
<accession>A0A2M6WRB3</accession>
<comment type="subunit">
    <text evidence="13">Homodimer which binds Holliday junction (HJ) DNA. The HJ becomes 2-fold symmetrical on binding to RuvC with unstacked arms; it has a different conformation from HJ DNA in complex with RuvA. In the full resolvosome a probable DNA-RuvA(4)-RuvB(12)-RuvC(2) complex forms which resolves the HJ.</text>
</comment>
<dbReference type="EMBL" id="PFAO01000034">
    <property type="protein sequence ID" value="PIT95341.1"/>
    <property type="molecule type" value="Genomic_DNA"/>
</dbReference>
<evidence type="ECO:0000256" key="3">
    <source>
        <dbReference type="ARBA" id="ARBA00022722"/>
    </source>
</evidence>
<dbReference type="Proteomes" id="UP000228964">
    <property type="component" value="Unassembled WGS sequence"/>
</dbReference>
<dbReference type="SUPFAM" id="SSF53098">
    <property type="entry name" value="Ribonuclease H-like"/>
    <property type="match status" value="1"/>
</dbReference>
<dbReference type="CDD" id="cd16962">
    <property type="entry name" value="RuvC"/>
    <property type="match status" value="1"/>
</dbReference>
<dbReference type="InterPro" id="IPR002176">
    <property type="entry name" value="X-over_junc_endoDNase_RuvC"/>
</dbReference>
<evidence type="ECO:0000256" key="13">
    <source>
        <dbReference type="HAMAP-Rule" id="MF_00034"/>
    </source>
</evidence>
<dbReference type="InterPro" id="IPR036397">
    <property type="entry name" value="RNaseH_sf"/>
</dbReference>
<dbReference type="PRINTS" id="PR00696">
    <property type="entry name" value="RSOLVASERUVC"/>
</dbReference>
<keyword evidence="4 13" id="KW-0479">Metal-binding</keyword>
<feature type="active site" evidence="13">
    <location>
        <position position="143"/>
    </location>
</feature>
<dbReference type="GO" id="GO:0000287">
    <property type="term" value="F:magnesium ion binding"/>
    <property type="evidence" value="ECO:0007669"/>
    <property type="project" value="UniProtKB-UniRule"/>
</dbReference>
<evidence type="ECO:0000256" key="6">
    <source>
        <dbReference type="ARBA" id="ARBA00022763"/>
    </source>
</evidence>
<keyword evidence="3 13" id="KW-0540">Nuclease</keyword>
<evidence type="ECO:0000256" key="14">
    <source>
        <dbReference type="NCBIfam" id="TIGR00228"/>
    </source>
</evidence>
<comment type="subcellular location">
    <subcellularLocation>
        <location evidence="13">Cytoplasm</location>
    </subcellularLocation>
</comment>
<feature type="binding site" evidence="13">
    <location>
        <position position="70"/>
    </location>
    <ligand>
        <name>Mg(2+)</name>
        <dbReference type="ChEBI" id="CHEBI:18420"/>
        <label>2</label>
    </ligand>
</feature>
<evidence type="ECO:0000256" key="5">
    <source>
        <dbReference type="ARBA" id="ARBA00022759"/>
    </source>
</evidence>
<gene>
    <name evidence="13" type="primary">ruvC</name>
    <name evidence="15" type="ORF">COT96_01525</name>
</gene>
<evidence type="ECO:0000313" key="16">
    <source>
        <dbReference type="Proteomes" id="UP000228964"/>
    </source>
</evidence>
<keyword evidence="5 13" id="KW-0255">Endonuclease</keyword>
<organism evidence="15 16">
    <name type="scientific">Candidatus Falkowbacteria bacterium CG10_big_fil_rev_8_21_14_0_10_38_22</name>
    <dbReference type="NCBI Taxonomy" id="1974564"/>
    <lineage>
        <taxon>Bacteria</taxon>
        <taxon>Candidatus Falkowiibacteriota</taxon>
    </lineage>
</organism>
<dbReference type="GO" id="GO:0003677">
    <property type="term" value="F:DNA binding"/>
    <property type="evidence" value="ECO:0007669"/>
    <property type="project" value="UniProtKB-KW"/>
</dbReference>
<dbReference type="NCBIfam" id="NF000711">
    <property type="entry name" value="PRK00039.2-1"/>
    <property type="match status" value="1"/>
</dbReference>
<keyword evidence="9 13" id="KW-0238">DNA-binding</keyword>
<evidence type="ECO:0000256" key="11">
    <source>
        <dbReference type="ARBA" id="ARBA00023204"/>
    </source>
</evidence>
<dbReference type="PANTHER" id="PTHR30194:SF3">
    <property type="entry name" value="CROSSOVER JUNCTION ENDODEOXYRIBONUCLEASE RUVC"/>
    <property type="match status" value="1"/>
</dbReference>
<evidence type="ECO:0000256" key="2">
    <source>
        <dbReference type="ARBA" id="ARBA00022490"/>
    </source>
</evidence>
<dbReference type="HAMAP" id="MF_00034">
    <property type="entry name" value="RuvC"/>
    <property type="match status" value="1"/>
</dbReference>
<keyword evidence="7 13" id="KW-0378">Hydrolase</keyword>
<dbReference type="EC" id="3.1.21.10" evidence="13 14"/>
<dbReference type="NCBIfam" id="TIGR00228">
    <property type="entry name" value="ruvC"/>
    <property type="match status" value="1"/>
</dbReference>
<dbReference type="GO" id="GO:0048476">
    <property type="term" value="C:Holliday junction resolvase complex"/>
    <property type="evidence" value="ECO:0007669"/>
    <property type="project" value="UniProtKB-UniRule"/>
</dbReference>
<name>A0A2M6WRB3_9BACT</name>